<keyword evidence="2" id="KW-1185">Reference proteome</keyword>
<dbReference type="InterPro" id="IPR001036">
    <property type="entry name" value="Acrflvin-R"/>
</dbReference>
<evidence type="ECO:0000313" key="1">
    <source>
        <dbReference type="EMBL" id="SNZ07384.1"/>
    </source>
</evidence>
<dbReference type="SUPFAM" id="SSF82714">
    <property type="entry name" value="Multidrug efflux transporter AcrB TolC docking domain, DN and DC subdomains"/>
    <property type="match status" value="2"/>
</dbReference>
<name>A0A285NCY5_9HYPH</name>
<dbReference type="OrthoDB" id="9798415at2"/>
<evidence type="ECO:0000313" key="2">
    <source>
        <dbReference type="Proteomes" id="UP000219439"/>
    </source>
</evidence>
<dbReference type="EMBL" id="OBEL01000001">
    <property type="protein sequence ID" value="SNZ07384.1"/>
    <property type="molecule type" value="Genomic_DNA"/>
</dbReference>
<organism evidence="1 2">
    <name type="scientific">Cohaesibacter gelatinilyticus</name>
    <dbReference type="NCBI Taxonomy" id="372072"/>
    <lineage>
        <taxon>Bacteria</taxon>
        <taxon>Pseudomonadati</taxon>
        <taxon>Pseudomonadota</taxon>
        <taxon>Alphaproteobacteria</taxon>
        <taxon>Hyphomicrobiales</taxon>
        <taxon>Cohaesibacteraceae</taxon>
    </lineage>
</organism>
<dbReference type="SUPFAM" id="SSF82693">
    <property type="entry name" value="Multidrug efflux transporter AcrB pore domain, PN1, PN2, PC1 and PC2 subdomains"/>
    <property type="match status" value="2"/>
</dbReference>
<protein>
    <submittedName>
        <fullName evidence="1">Multidrug efflux pump subunit AcrB</fullName>
    </submittedName>
</protein>
<dbReference type="InterPro" id="IPR027463">
    <property type="entry name" value="AcrB_DN_DC_subdom"/>
</dbReference>
<dbReference type="PANTHER" id="PTHR32063:SF18">
    <property type="entry name" value="CATION EFFLUX SYSTEM PROTEIN"/>
    <property type="match status" value="1"/>
</dbReference>
<dbReference type="AlphaFoldDB" id="A0A285NCY5"/>
<proteinExistence type="predicted"/>
<dbReference type="PANTHER" id="PTHR32063">
    <property type="match status" value="1"/>
</dbReference>
<dbReference type="PRINTS" id="PR00702">
    <property type="entry name" value="ACRIFLAVINRP"/>
</dbReference>
<dbReference type="Gene3D" id="1.20.1640.10">
    <property type="entry name" value="Multidrug efflux transporter AcrB transmembrane domain"/>
    <property type="match status" value="2"/>
</dbReference>
<dbReference type="SUPFAM" id="SSF82866">
    <property type="entry name" value="Multidrug efflux transporter AcrB transmembrane domain"/>
    <property type="match status" value="2"/>
</dbReference>
<dbReference type="GO" id="GO:0042910">
    <property type="term" value="F:xenobiotic transmembrane transporter activity"/>
    <property type="evidence" value="ECO:0007669"/>
    <property type="project" value="TreeGrafter"/>
</dbReference>
<dbReference type="GO" id="GO:0005886">
    <property type="term" value="C:plasma membrane"/>
    <property type="evidence" value="ECO:0007669"/>
    <property type="project" value="TreeGrafter"/>
</dbReference>
<dbReference type="Pfam" id="PF00873">
    <property type="entry name" value="ACR_tran"/>
    <property type="match status" value="1"/>
</dbReference>
<dbReference type="Proteomes" id="UP000219439">
    <property type="component" value="Unassembled WGS sequence"/>
</dbReference>
<reference evidence="1 2" key="1">
    <citation type="submission" date="2017-09" db="EMBL/GenBank/DDBJ databases">
        <authorList>
            <person name="Ehlers B."/>
            <person name="Leendertz F.H."/>
        </authorList>
    </citation>
    <scope>NUCLEOTIDE SEQUENCE [LARGE SCALE GENOMIC DNA]</scope>
    <source>
        <strain evidence="1 2">DSM 18289</strain>
    </source>
</reference>
<dbReference type="Gene3D" id="3.30.70.1320">
    <property type="entry name" value="Multidrug efflux transporter AcrB pore domain like"/>
    <property type="match status" value="1"/>
</dbReference>
<accession>A0A285NCY5</accession>
<gene>
    <name evidence="1" type="ORF">SAMN06265368_0903</name>
</gene>
<sequence>MNLTDYAIKNQAVSWMVTVFLLVGGVLAFTGLGRLEDPEFTIKQAVIVTQYPGASALEVEEEITLPIETALQQLPYLDNVTSISSSGLSQVTVEMKSIYRKNDLAQIWDEMRRKIRDMAGNLPPGAHPPRVNDDFSDVYGMFFAITGKGYSQEEMGNYADLLRRELVLVKGVGKVSVGGTLQKQIILEVNRSKLASLNLSVSALQQLLQSQNLISNAGKLKVGSEYIRIASTGNYNQAEQLRDLMLGQANGQIVYLSDVANVSVEFADPPRHVYRFNGQEALTLGISFSSGVNVVEVGKAVKDRLAELEYTRPIGVNLSVIYDQPGQVDKSVNDFLISLAQAIGIVIVVLLLTMGLRSGILMSGILLLTILGTFIIMNIYAIDLHRISLGALIIALGMLVDNAIVITDGILIGLKRGLSRVDAAKRIVSQTIWPLFGATVISVTAFAPIGLSPDASGEFTGALFWILLISLMISWLFAITLTPFFASILFKELSKEERAAAQDSEEESDPYRGIVYQIYKGILLLALRFRWITAGLTVGALALAIYGFGFVSQAFFPPSNLPAFTVDFWLPQGSDIRSTIKDMAELEGDLLEDPDIRQITTTIGTGSERFMLTYAGERDFPSYGQYIIEVNDFDKMPAIIDRVLTSISERAPQAFAKASRFELGPGTKAKIEARISGPDRAVLRELAQKVKDIYRTEDNVTNIRHDWRERTKVLLPQFAEAEARRLGISKSDIDNALLLNVRGIEIAKLRDGADILPIFLRPPYEERSSVEQLGDIQVFSPALNRYVNIDQVVHSIDLGWEDSLIMRRDRKRTIQVWVDPAPNSPINSFQLFDNLHPKVEALDLPAGYELTWGGEFEAQQKANVAVFQFVPLGIVVMLAITVMLFNSFRQTVVVWLTVPLAVIGVASGLLLFNQPFSFTALLGFLSLSGMLLKNGIVLIEEIKRLNEEEGVNMHDAIAQAAVSRMRPVTMAAITTVLGLIPLLTDVFFAPLAVTIMFGLGFATVLTLIVLPVLFAIFYRISYHRGEI</sequence>
<dbReference type="RefSeq" id="WP_097152174.1">
    <property type="nucleotide sequence ID" value="NZ_OBEL01000001.1"/>
</dbReference>
<dbReference type="Gene3D" id="3.30.70.1430">
    <property type="entry name" value="Multidrug efflux transporter AcrB pore domain"/>
    <property type="match status" value="2"/>
</dbReference>
<dbReference type="Gene3D" id="3.30.2090.10">
    <property type="entry name" value="Multidrug efflux transporter AcrB TolC docking domain, DN and DC subdomains"/>
    <property type="match status" value="2"/>
</dbReference>
<dbReference type="Gene3D" id="3.30.70.1440">
    <property type="entry name" value="Multidrug efflux transporter AcrB pore domain"/>
    <property type="match status" value="1"/>
</dbReference>